<dbReference type="AlphaFoldDB" id="A0A5B9P5F2"/>
<feature type="domain" description="Succinylglutamate desuccinylase/Aspartoacylase catalytic" evidence="5">
    <location>
        <begin position="60"/>
        <end position="235"/>
    </location>
</feature>
<keyword evidence="7" id="KW-1185">Reference proteome</keyword>
<evidence type="ECO:0000313" key="7">
    <source>
        <dbReference type="Proteomes" id="UP000322214"/>
    </source>
</evidence>
<dbReference type="Proteomes" id="UP000322214">
    <property type="component" value="Chromosome"/>
</dbReference>
<keyword evidence="2" id="KW-0479">Metal-binding</keyword>
<name>A0A5B9P5F2_9BACT</name>
<dbReference type="Pfam" id="PF24827">
    <property type="entry name" value="AstE_AspA_cat"/>
    <property type="match status" value="1"/>
</dbReference>
<accession>A0A5B9P5F2</accession>
<reference evidence="6 7" key="1">
    <citation type="submission" date="2019-08" db="EMBL/GenBank/DDBJ databases">
        <title>Deep-cultivation of Planctomycetes and their phenomic and genomic characterization uncovers novel biology.</title>
        <authorList>
            <person name="Wiegand S."/>
            <person name="Jogler M."/>
            <person name="Boedeker C."/>
            <person name="Pinto D."/>
            <person name="Vollmers J."/>
            <person name="Rivas-Marin E."/>
            <person name="Kohn T."/>
            <person name="Peeters S.H."/>
            <person name="Heuer A."/>
            <person name="Rast P."/>
            <person name="Oberbeckmann S."/>
            <person name="Bunk B."/>
            <person name="Jeske O."/>
            <person name="Meyerdierks A."/>
            <person name="Storesund J.E."/>
            <person name="Kallscheuer N."/>
            <person name="Luecker S."/>
            <person name="Lage O.M."/>
            <person name="Pohl T."/>
            <person name="Merkel B.J."/>
            <person name="Hornburger P."/>
            <person name="Mueller R.-W."/>
            <person name="Bruemmer F."/>
            <person name="Labrenz M."/>
            <person name="Spormann A.M."/>
            <person name="Op den Camp H."/>
            <person name="Overmann J."/>
            <person name="Amann R."/>
            <person name="Jetten M.S.M."/>
            <person name="Mascher T."/>
            <person name="Medema M.H."/>
            <person name="Devos D.P."/>
            <person name="Kaster A.-K."/>
            <person name="Ovreas L."/>
            <person name="Rohde M."/>
            <person name="Galperin M.Y."/>
            <person name="Jogler C."/>
        </authorList>
    </citation>
    <scope>NUCLEOTIDE SEQUENCE [LARGE SCALE GENOMIC DNA]</scope>
    <source>
        <strain evidence="6 7">FC18</strain>
    </source>
</reference>
<evidence type="ECO:0000256" key="2">
    <source>
        <dbReference type="ARBA" id="ARBA00022723"/>
    </source>
</evidence>
<dbReference type="SUPFAM" id="SSF53187">
    <property type="entry name" value="Zn-dependent exopeptidases"/>
    <property type="match status" value="1"/>
</dbReference>
<evidence type="ECO:0000313" key="6">
    <source>
        <dbReference type="EMBL" id="QEG20395.1"/>
    </source>
</evidence>
<dbReference type="InterPro" id="IPR053138">
    <property type="entry name" value="N-alpha-Ac-DABA_deacetylase"/>
</dbReference>
<dbReference type="PIRSF" id="PIRSF039012">
    <property type="entry name" value="ASP"/>
    <property type="match status" value="1"/>
</dbReference>
<organism evidence="6 7">
    <name type="scientific">Mariniblastus fucicola</name>
    <dbReference type="NCBI Taxonomy" id="980251"/>
    <lineage>
        <taxon>Bacteria</taxon>
        <taxon>Pseudomonadati</taxon>
        <taxon>Planctomycetota</taxon>
        <taxon>Planctomycetia</taxon>
        <taxon>Pirellulales</taxon>
        <taxon>Pirellulaceae</taxon>
        <taxon>Mariniblastus</taxon>
    </lineage>
</organism>
<keyword evidence="4" id="KW-0862">Zinc</keyword>
<dbReference type="STRING" id="980251.GCA_001642875_04587"/>
<protein>
    <submittedName>
        <fullName evidence="6">Succinylglutamate desuccinylase / Aspartoacylase family protein</fullName>
    </submittedName>
</protein>
<evidence type="ECO:0000259" key="5">
    <source>
        <dbReference type="Pfam" id="PF24827"/>
    </source>
</evidence>
<dbReference type="RefSeq" id="WP_075082582.1">
    <property type="nucleotide sequence ID" value="NZ_CP042912.1"/>
</dbReference>
<dbReference type="InterPro" id="IPR043795">
    <property type="entry name" value="N-alpha-Ac-DABA-like"/>
</dbReference>
<dbReference type="Gene3D" id="3.40.630.10">
    <property type="entry name" value="Zn peptidases"/>
    <property type="match status" value="1"/>
</dbReference>
<gene>
    <name evidence="6" type="ORF">MFFC18_02430</name>
</gene>
<dbReference type="CDD" id="cd06251">
    <property type="entry name" value="M14_ASTE_ASPA-like"/>
    <property type="match status" value="1"/>
</dbReference>
<dbReference type="EMBL" id="CP042912">
    <property type="protein sequence ID" value="QEG20395.1"/>
    <property type="molecule type" value="Genomic_DNA"/>
</dbReference>
<dbReference type="GO" id="GO:0016811">
    <property type="term" value="F:hydrolase activity, acting on carbon-nitrogen (but not peptide) bonds, in linear amides"/>
    <property type="evidence" value="ECO:0007669"/>
    <property type="project" value="InterPro"/>
</dbReference>
<dbReference type="GO" id="GO:0016788">
    <property type="term" value="F:hydrolase activity, acting on ester bonds"/>
    <property type="evidence" value="ECO:0007669"/>
    <property type="project" value="InterPro"/>
</dbReference>
<dbReference type="InterPro" id="IPR055438">
    <property type="entry name" value="AstE_AspA_cat"/>
</dbReference>
<evidence type="ECO:0000256" key="3">
    <source>
        <dbReference type="ARBA" id="ARBA00022801"/>
    </source>
</evidence>
<dbReference type="PANTHER" id="PTHR37326:SF1">
    <property type="entry name" value="BLL3975 PROTEIN"/>
    <property type="match status" value="1"/>
</dbReference>
<proteinExistence type="predicted"/>
<dbReference type="KEGG" id="mff:MFFC18_02430"/>
<keyword evidence="3" id="KW-0378">Hydrolase</keyword>
<evidence type="ECO:0000256" key="4">
    <source>
        <dbReference type="ARBA" id="ARBA00022833"/>
    </source>
</evidence>
<dbReference type="PANTHER" id="PTHR37326">
    <property type="entry name" value="BLL3975 PROTEIN"/>
    <property type="match status" value="1"/>
</dbReference>
<evidence type="ECO:0000256" key="1">
    <source>
        <dbReference type="ARBA" id="ARBA00001947"/>
    </source>
</evidence>
<dbReference type="GO" id="GO:0046872">
    <property type="term" value="F:metal ion binding"/>
    <property type="evidence" value="ECO:0007669"/>
    <property type="project" value="UniProtKB-KW"/>
</dbReference>
<comment type="cofactor">
    <cofactor evidence="1">
        <name>Zn(2+)</name>
        <dbReference type="ChEBI" id="CHEBI:29105"/>
    </cofactor>
</comment>
<sequence>MPNGYANVKHVTRVDKLQIESLPKGQFSKLFIEIVENGIGRPIQVPVVVARGQKDGPIFGITAALHGNELNGIPVIHQLLDKVNLKTLKGSIVCVIGANMPGLLAEKREFIDGQDLNHIMPGKPNGKLSQVYAYNLVDRVTSNFDYLVDLHTASQGRVNSLYVRADLSDPVTSRMAYLLQPQIIVDNPASDYTLRGVAAEQGIPAITVEICDPQTFQRNPIKRTLQGIRRILRHIGMVSTKQQNFVVHKPPVLCKKSYWVLAERGGMMKFMHRVTDRVSKGEPICSQVNIFGDLMREYYSPEDGIVIGHCINPLGQTGARIMHLGVLMDEAGQQKFSAISGCSLEDHSCKLSS</sequence>